<sequence>MSAFDEEHPELDVFDESDTEEFQDPSLTVPAKKKPNDDDDDDEVNDEEVNEVEEDNGEDDIDDIEDDSDDGSINEEEDEIIANTQSTQKNLFNIENIGYNDDSDDDDEDENYLQKFNDNLSKNIVDTHYPEYKQHNYDEIDVLSKVVRNNDNIIIDPLHKTTPIMTRYERASIIGQRAKQLDSGASAFIDLEPNEIDSYYIAQKEFDQKKIPFIIKRPLPNGACEYWKIKDLEVL</sequence>
<dbReference type="GO" id="GO:0006366">
    <property type="term" value="P:transcription by RNA polymerase II"/>
    <property type="evidence" value="ECO:0007669"/>
    <property type="project" value="TreeGrafter"/>
</dbReference>
<keyword evidence="2" id="KW-0804">Transcription</keyword>
<feature type="compositionally biased region" description="Acidic residues" evidence="3">
    <location>
        <begin position="7"/>
        <end position="23"/>
    </location>
</feature>
<evidence type="ECO:0000313" key="4">
    <source>
        <dbReference type="EMBL" id="QHS97999.1"/>
    </source>
</evidence>
<dbReference type="SMART" id="SM01409">
    <property type="entry name" value="RNA_pol_Rpb6"/>
    <property type="match status" value="1"/>
</dbReference>
<evidence type="ECO:0008006" key="5">
    <source>
        <dbReference type="Google" id="ProtNLM"/>
    </source>
</evidence>
<accession>A0A6C0C2L0</accession>
<name>A0A6C0C2L0_9ZZZZ</name>
<dbReference type="GO" id="GO:0003899">
    <property type="term" value="F:DNA-directed RNA polymerase activity"/>
    <property type="evidence" value="ECO:0007669"/>
    <property type="project" value="InterPro"/>
</dbReference>
<evidence type="ECO:0000256" key="1">
    <source>
        <dbReference type="ARBA" id="ARBA00022478"/>
    </source>
</evidence>
<dbReference type="GO" id="GO:0003677">
    <property type="term" value="F:DNA binding"/>
    <property type="evidence" value="ECO:0007669"/>
    <property type="project" value="InterPro"/>
</dbReference>
<dbReference type="PANTHER" id="PTHR47227">
    <property type="entry name" value="DNA-DIRECTED RNA POLYMERASE SUBUNIT K"/>
    <property type="match status" value="1"/>
</dbReference>
<evidence type="ECO:0000256" key="3">
    <source>
        <dbReference type="SAM" id="MobiDB-lite"/>
    </source>
</evidence>
<feature type="compositionally biased region" description="Acidic residues" evidence="3">
    <location>
        <begin position="37"/>
        <end position="72"/>
    </location>
</feature>
<evidence type="ECO:0000256" key="2">
    <source>
        <dbReference type="ARBA" id="ARBA00023163"/>
    </source>
</evidence>
<dbReference type="Gene3D" id="3.90.940.10">
    <property type="match status" value="1"/>
</dbReference>
<organism evidence="4">
    <name type="scientific">viral metagenome</name>
    <dbReference type="NCBI Taxonomy" id="1070528"/>
    <lineage>
        <taxon>unclassified sequences</taxon>
        <taxon>metagenomes</taxon>
        <taxon>organismal metagenomes</taxon>
    </lineage>
</organism>
<protein>
    <recommendedName>
        <fullName evidence="5">DNA-directed RNA polymerase</fullName>
    </recommendedName>
</protein>
<dbReference type="InterPro" id="IPR036161">
    <property type="entry name" value="RPB6/omega-like_sf"/>
</dbReference>
<reference evidence="4" key="1">
    <citation type="journal article" date="2020" name="Nature">
        <title>Giant virus diversity and host interactions through global metagenomics.</title>
        <authorList>
            <person name="Schulz F."/>
            <person name="Roux S."/>
            <person name="Paez-Espino D."/>
            <person name="Jungbluth S."/>
            <person name="Walsh D.A."/>
            <person name="Denef V.J."/>
            <person name="McMahon K.D."/>
            <person name="Konstantinidis K.T."/>
            <person name="Eloe-Fadrosh E.A."/>
            <person name="Kyrpides N.C."/>
            <person name="Woyke T."/>
        </authorList>
    </citation>
    <scope>NUCLEOTIDE SEQUENCE</scope>
    <source>
        <strain evidence="4">GVMAG-M-3300020182-84</strain>
    </source>
</reference>
<dbReference type="GO" id="GO:0000428">
    <property type="term" value="C:DNA-directed RNA polymerase complex"/>
    <property type="evidence" value="ECO:0007669"/>
    <property type="project" value="UniProtKB-KW"/>
</dbReference>
<dbReference type="InterPro" id="IPR006110">
    <property type="entry name" value="Pol_omega/Rpo6/RPB6"/>
</dbReference>
<dbReference type="SUPFAM" id="SSF63562">
    <property type="entry name" value="RPB6/omega subunit-like"/>
    <property type="match status" value="1"/>
</dbReference>
<keyword evidence="1" id="KW-0240">DNA-directed RNA polymerase</keyword>
<dbReference type="Pfam" id="PF01192">
    <property type="entry name" value="RNA_pol_Rpb6"/>
    <property type="match status" value="1"/>
</dbReference>
<dbReference type="PANTHER" id="PTHR47227:SF5">
    <property type="entry name" value="DNA-DIRECTED RNA POLYMERASES I, II, AND III SUBUNIT RPABC2"/>
    <property type="match status" value="1"/>
</dbReference>
<dbReference type="GO" id="GO:0006360">
    <property type="term" value="P:transcription by RNA polymerase I"/>
    <property type="evidence" value="ECO:0007669"/>
    <property type="project" value="TreeGrafter"/>
</dbReference>
<dbReference type="GO" id="GO:0042797">
    <property type="term" value="P:tRNA transcription by RNA polymerase III"/>
    <property type="evidence" value="ECO:0007669"/>
    <property type="project" value="TreeGrafter"/>
</dbReference>
<feature type="region of interest" description="Disordered" evidence="3">
    <location>
        <begin position="1"/>
        <end position="72"/>
    </location>
</feature>
<proteinExistence type="predicted"/>
<dbReference type="AlphaFoldDB" id="A0A6C0C2L0"/>
<dbReference type="EMBL" id="MN739312">
    <property type="protein sequence ID" value="QHS97999.1"/>
    <property type="molecule type" value="Genomic_DNA"/>
</dbReference>